<dbReference type="GeneID" id="29418521"/>
<reference evidence="12 13" key="1">
    <citation type="journal article" date="2015" name="Genome Announc.">
        <title>Draft Genome Sequence of Clostridium tyrobutyricum Strain DIVETGP, Isolated from Cow's Milk for Grana Padano Production.</title>
        <authorList>
            <person name="Soggiu A."/>
            <person name="Piras C."/>
            <person name="Gaiarsa S."/>
            <person name="Sassera D."/>
            <person name="Roncada P."/>
            <person name="Bendixen E."/>
            <person name="Brasca M."/>
            <person name="Bonizzi L."/>
        </authorList>
    </citation>
    <scope>NUCLEOTIDE SEQUENCE [LARGE SCALE GENOMIC DNA]</scope>
    <source>
        <strain evidence="12 13">DIVETGP</strain>
    </source>
</reference>
<keyword evidence="13" id="KW-1185">Reference proteome</keyword>
<evidence type="ECO:0000256" key="6">
    <source>
        <dbReference type="ARBA" id="ARBA00022801"/>
    </source>
</evidence>
<evidence type="ECO:0000256" key="5">
    <source>
        <dbReference type="ARBA" id="ARBA00022723"/>
    </source>
</evidence>
<keyword evidence="5" id="KW-0479">Metal-binding</keyword>
<dbReference type="GO" id="GO:0016787">
    <property type="term" value="F:hydrolase activity"/>
    <property type="evidence" value="ECO:0007669"/>
    <property type="project" value="UniProtKB-KW"/>
</dbReference>
<comment type="similarity">
    <text evidence="3 11">Belongs to the purine nucleoside phosphorylase YfiH/LACC1 family.</text>
</comment>
<evidence type="ECO:0000256" key="4">
    <source>
        <dbReference type="ARBA" id="ARBA00022679"/>
    </source>
</evidence>
<comment type="catalytic activity">
    <reaction evidence="8">
        <text>adenosine + H2O + H(+) = inosine + NH4(+)</text>
        <dbReference type="Rhea" id="RHEA:24408"/>
        <dbReference type="ChEBI" id="CHEBI:15377"/>
        <dbReference type="ChEBI" id="CHEBI:15378"/>
        <dbReference type="ChEBI" id="CHEBI:16335"/>
        <dbReference type="ChEBI" id="CHEBI:17596"/>
        <dbReference type="ChEBI" id="CHEBI:28938"/>
        <dbReference type="EC" id="3.5.4.4"/>
    </reaction>
    <physiologicalReaction direction="left-to-right" evidence="8">
        <dbReference type="Rhea" id="RHEA:24409"/>
    </physiologicalReaction>
</comment>
<evidence type="ECO:0000256" key="8">
    <source>
        <dbReference type="ARBA" id="ARBA00047989"/>
    </source>
</evidence>
<dbReference type="NCBIfam" id="TIGR00726">
    <property type="entry name" value="peptidoglycan editing factor PgeF"/>
    <property type="match status" value="1"/>
</dbReference>
<evidence type="ECO:0000313" key="13">
    <source>
        <dbReference type="Proteomes" id="UP000019482"/>
    </source>
</evidence>
<dbReference type="InterPro" id="IPR003730">
    <property type="entry name" value="Cu_polyphenol_OxRdtase"/>
</dbReference>
<dbReference type="EMBL" id="CBXI010000003">
    <property type="protein sequence ID" value="CDL90093.1"/>
    <property type="molecule type" value="Genomic_DNA"/>
</dbReference>
<comment type="catalytic activity">
    <reaction evidence="9">
        <text>adenosine + phosphate = alpha-D-ribose 1-phosphate + adenine</text>
        <dbReference type="Rhea" id="RHEA:27642"/>
        <dbReference type="ChEBI" id="CHEBI:16335"/>
        <dbReference type="ChEBI" id="CHEBI:16708"/>
        <dbReference type="ChEBI" id="CHEBI:43474"/>
        <dbReference type="ChEBI" id="CHEBI:57720"/>
        <dbReference type="EC" id="2.4.2.1"/>
    </reaction>
    <physiologicalReaction direction="left-to-right" evidence="9">
        <dbReference type="Rhea" id="RHEA:27643"/>
    </physiologicalReaction>
</comment>
<dbReference type="AlphaFoldDB" id="W6N1H5"/>
<comment type="caution">
    <text evidence="12">The sequence shown here is derived from an EMBL/GenBank/DDBJ whole genome shotgun (WGS) entry which is preliminary data.</text>
</comment>
<evidence type="ECO:0000256" key="7">
    <source>
        <dbReference type="ARBA" id="ARBA00022833"/>
    </source>
</evidence>
<dbReference type="PANTHER" id="PTHR30616">
    <property type="entry name" value="UNCHARACTERIZED PROTEIN YFIH"/>
    <property type="match status" value="1"/>
</dbReference>
<keyword evidence="7" id="KW-0862">Zinc</keyword>
<protein>
    <recommendedName>
        <fullName evidence="11">Purine nucleoside phosphorylase</fullName>
    </recommendedName>
</protein>
<evidence type="ECO:0000256" key="3">
    <source>
        <dbReference type="ARBA" id="ARBA00007353"/>
    </source>
</evidence>
<dbReference type="InterPro" id="IPR011324">
    <property type="entry name" value="Cytotoxic_necrot_fac-like_cat"/>
</dbReference>
<evidence type="ECO:0000256" key="9">
    <source>
        <dbReference type="ARBA" id="ARBA00048968"/>
    </source>
</evidence>
<comment type="catalytic activity">
    <reaction evidence="10">
        <text>S-methyl-5'-thioadenosine + phosphate = 5-(methylsulfanyl)-alpha-D-ribose 1-phosphate + adenine</text>
        <dbReference type="Rhea" id="RHEA:11852"/>
        <dbReference type="ChEBI" id="CHEBI:16708"/>
        <dbReference type="ChEBI" id="CHEBI:17509"/>
        <dbReference type="ChEBI" id="CHEBI:43474"/>
        <dbReference type="ChEBI" id="CHEBI:58533"/>
        <dbReference type="EC" id="2.4.2.28"/>
    </reaction>
    <physiologicalReaction direction="left-to-right" evidence="10">
        <dbReference type="Rhea" id="RHEA:11853"/>
    </physiologicalReaction>
</comment>
<dbReference type="Proteomes" id="UP000019482">
    <property type="component" value="Unassembled WGS sequence"/>
</dbReference>
<name>W6N1H5_CLOTY</name>
<dbReference type="OrthoDB" id="4279at2"/>
<keyword evidence="4" id="KW-0808">Transferase</keyword>
<dbReference type="CDD" id="cd16833">
    <property type="entry name" value="YfiH"/>
    <property type="match status" value="1"/>
</dbReference>
<dbReference type="PANTHER" id="PTHR30616:SF2">
    <property type="entry name" value="PURINE NUCLEOSIDE PHOSPHORYLASE LACC1"/>
    <property type="match status" value="1"/>
</dbReference>
<dbReference type="GO" id="GO:0017061">
    <property type="term" value="F:S-methyl-5-thioadenosine phosphorylase activity"/>
    <property type="evidence" value="ECO:0007669"/>
    <property type="project" value="UniProtKB-EC"/>
</dbReference>
<comment type="function">
    <text evidence="2">Purine nucleoside enzyme that catalyzes the phosphorolysis of adenosine and inosine nucleosides, yielding D-ribose 1-phosphate and the respective free bases, adenine and hypoxanthine. Also catalyzes the phosphorolysis of S-methyl-5'-thioadenosine into adenine and S-methyl-5-thio-alpha-D-ribose 1-phosphate. Also has adenosine deaminase activity.</text>
</comment>
<evidence type="ECO:0000256" key="1">
    <source>
        <dbReference type="ARBA" id="ARBA00000553"/>
    </source>
</evidence>
<dbReference type="Pfam" id="PF02578">
    <property type="entry name" value="Cu-oxidase_4"/>
    <property type="match status" value="1"/>
</dbReference>
<dbReference type="InterPro" id="IPR038371">
    <property type="entry name" value="Cu_polyphenol_OxRdtase_sf"/>
</dbReference>
<evidence type="ECO:0000313" key="12">
    <source>
        <dbReference type="EMBL" id="CDL90093.1"/>
    </source>
</evidence>
<proteinExistence type="inferred from homology"/>
<evidence type="ECO:0000256" key="11">
    <source>
        <dbReference type="RuleBase" id="RU361274"/>
    </source>
</evidence>
<keyword evidence="6" id="KW-0378">Hydrolase</keyword>
<evidence type="ECO:0000256" key="10">
    <source>
        <dbReference type="ARBA" id="ARBA00049893"/>
    </source>
</evidence>
<dbReference type="RefSeq" id="WP_017894720.1">
    <property type="nucleotide sequence ID" value="NZ_CBXI010000003.1"/>
</dbReference>
<comment type="catalytic activity">
    <reaction evidence="1">
        <text>inosine + phosphate = alpha-D-ribose 1-phosphate + hypoxanthine</text>
        <dbReference type="Rhea" id="RHEA:27646"/>
        <dbReference type="ChEBI" id="CHEBI:17368"/>
        <dbReference type="ChEBI" id="CHEBI:17596"/>
        <dbReference type="ChEBI" id="CHEBI:43474"/>
        <dbReference type="ChEBI" id="CHEBI:57720"/>
        <dbReference type="EC" id="2.4.2.1"/>
    </reaction>
    <physiologicalReaction direction="left-to-right" evidence="1">
        <dbReference type="Rhea" id="RHEA:27647"/>
    </physiologicalReaction>
</comment>
<dbReference type="SUPFAM" id="SSF64438">
    <property type="entry name" value="CNF1/YfiH-like putative cysteine hydrolases"/>
    <property type="match status" value="1"/>
</dbReference>
<dbReference type="Gene3D" id="3.60.140.10">
    <property type="entry name" value="CNF1/YfiH-like putative cysteine hydrolases"/>
    <property type="match status" value="1"/>
</dbReference>
<evidence type="ECO:0000256" key="2">
    <source>
        <dbReference type="ARBA" id="ARBA00003215"/>
    </source>
</evidence>
<sequence length="235" mass="26846">MENILIEGYEFIKIDLGGATAVFSTAKNNLDFNKATVSGRRNMENLKKWFKLKNVGYLSQVHGDKLIIYKNKIEDADGIFTGESNIAVGVFNADCVPILLYDKEKGIIAAVHSGWRGTYNLILSKAIEKLEREYKSNVENIKVYIGPHIGVCCYTVGEELIAKFKNSMFYKDKDIFVNNNLDLKKCLLYQLKDKGIKDRNINCLDICTSCSSEYKLHSYRKNKKCGRQFSFLYLN</sequence>
<accession>W6N1H5</accession>
<gene>
    <name evidence="12" type="ORF">CTDIVETGP_0163</name>
</gene>
<dbReference type="GO" id="GO:0005507">
    <property type="term" value="F:copper ion binding"/>
    <property type="evidence" value="ECO:0007669"/>
    <property type="project" value="TreeGrafter"/>
</dbReference>
<organism evidence="12 13">
    <name type="scientific">Clostridium tyrobutyricum DIVETGP</name>
    <dbReference type="NCBI Taxonomy" id="1408889"/>
    <lineage>
        <taxon>Bacteria</taxon>
        <taxon>Bacillati</taxon>
        <taxon>Bacillota</taxon>
        <taxon>Clostridia</taxon>
        <taxon>Eubacteriales</taxon>
        <taxon>Clostridiaceae</taxon>
        <taxon>Clostridium</taxon>
    </lineage>
</organism>